<dbReference type="AlphaFoldDB" id="A0A844ZA20"/>
<keyword evidence="7" id="KW-1185">Reference proteome</keyword>
<dbReference type="InterPro" id="IPR036390">
    <property type="entry name" value="WH_DNA-bd_sf"/>
</dbReference>
<dbReference type="OrthoDB" id="8479870at2"/>
<sequence length="305" mass="32975">MRLRQIEIFYHVYRTGSISGAARELNVSQPSVSKVLRHAEDQLGFDLFRRIKGRLIATAAADELFQEAEDIYGRLASFNRALENMRERKDGHLRVGVLPSLSLSVGPELAALLSSGPIGSSVELTTLHSDEIAGALAENRADFCIGFEPIARHGVESRPVGTGGFVLVSSNSLTTDTKHIDLSLVHETAYVGLTESGPLAAIVSRALDDREIKPNKVVTTHTYHVALAMVRKGAGLAVTDQFTAYSQLGAGLHRYPLDDLPAFTIYAGYCKDHPDQQLLERAIGALEGVLNDLAKGIAAIQHNAP</sequence>
<dbReference type="RefSeq" id="WP_160613139.1">
    <property type="nucleotide sequence ID" value="NZ_JAUFQM010000001.1"/>
</dbReference>
<dbReference type="InterPro" id="IPR005119">
    <property type="entry name" value="LysR_subst-bd"/>
</dbReference>
<dbReference type="Gene3D" id="1.10.10.10">
    <property type="entry name" value="Winged helix-like DNA-binding domain superfamily/Winged helix DNA-binding domain"/>
    <property type="match status" value="1"/>
</dbReference>
<accession>A0A844ZA20</accession>
<dbReference type="PANTHER" id="PTHR30427:SF1">
    <property type="entry name" value="TRANSCRIPTIONAL ACTIVATOR PROTEIN LYSR"/>
    <property type="match status" value="1"/>
</dbReference>
<comment type="caution">
    <text evidence="6">The sequence shown here is derived from an EMBL/GenBank/DDBJ whole genome shotgun (WGS) entry which is preliminary data.</text>
</comment>
<proteinExistence type="inferred from homology"/>
<dbReference type="PRINTS" id="PR00039">
    <property type="entry name" value="HTHLYSR"/>
</dbReference>
<dbReference type="Pfam" id="PF03466">
    <property type="entry name" value="LysR_substrate"/>
    <property type="match status" value="1"/>
</dbReference>
<gene>
    <name evidence="6" type="ORF">GRI35_04960</name>
</gene>
<dbReference type="PROSITE" id="PS50931">
    <property type="entry name" value="HTH_LYSR"/>
    <property type="match status" value="1"/>
</dbReference>
<evidence type="ECO:0000256" key="3">
    <source>
        <dbReference type="ARBA" id="ARBA00023125"/>
    </source>
</evidence>
<reference evidence="6 7" key="1">
    <citation type="submission" date="2019-12" db="EMBL/GenBank/DDBJ databases">
        <title>Genomic-based taxomic classification of the family Erythrobacteraceae.</title>
        <authorList>
            <person name="Xu L."/>
        </authorList>
    </citation>
    <scope>NUCLEOTIDE SEQUENCE [LARGE SCALE GENOMIC DNA]</scope>
    <source>
        <strain evidence="6 7">KCTC 42006</strain>
    </source>
</reference>
<keyword evidence="4" id="KW-0804">Transcription</keyword>
<dbReference type="GO" id="GO:0003700">
    <property type="term" value="F:DNA-binding transcription factor activity"/>
    <property type="evidence" value="ECO:0007669"/>
    <property type="project" value="InterPro"/>
</dbReference>
<comment type="similarity">
    <text evidence="1">Belongs to the LysR transcriptional regulatory family.</text>
</comment>
<organism evidence="6 7">
    <name type="scientific">Pontixanthobacter aestiaquae</name>
    <dbReference type="NCBI Taxonomy" id="1509367"/>
    <lineage>
        <taxon>Bacteria</taxon>
        <taxon>Pseudomonadati</taxon>
        <taxon>Pseudomonadota</taxon>
        <taxon>Alphaproteobacteria</taxon>
        <taxon>Sphingomonadales</taxon>
        <taxon>Erythrobacteraceae</taxon>
        <taxon>Pontixanthobacter</taxon>
    </lineage>
</organism>
<dbReference type="SUPFAM" id="SSF53850">
    <property type="entry name" value="Periplasmic binding protein-like II"/>
    <property type="match status" value="1"/>
</dbReference>
<dbReference type="Proteomes" id="UP000460290">
    <property type="component" value="Unassembled WGS sequence"/>
</dbReference>
<dbReference type="EMBL" id="WTYZ01000001">
    <property type="protein sequence ID" value="MXO82719.1"/>
    <property type="molecule type" value="Genomic_DNA"/>
</dbReference>
<dbReference type="Gene3D" id="3.40.190.290">
    <property type="match status" value="1"/>
</dbReference>
<evidence type="ECO:0000256" key="2">
    <source>
        <dbReference type="ARBA" id="ARBA00023015"/>
    </source>
</evidence>
<dbReference type="PANTHER" id="PTHR30427">
    <property type="entry name" value="TRANSCRIPTIONAL ACTIVATOR PROTEIN LYSR"/>
    <property type="match status" value="1"/>
</dbReference>
<name>A0A844ZA20_9SPHN</name>
<dbReference type="InterPro" id="IPR036388">
    <property type="entry name" value="WH-like_DNA-bd_sf"/>
</dbReference>
<evidence type="ECO:0000313" key="7">
    <source>
        <dbReference type="Proteomes" id="UP000460290"/>
    </source>
</evidence>
<dbReference type="SUPFAM" id="SSF46785">
    <property type="entry name" value="Winged helix' DNA-binding domain"/>
    <property type="match status" value="1"/>
</dbReference>
<evidence type="ECO:0000256" key="4">
    <source>
        <dbReference type="ARBA" id="ARBA00023163"/>
    </source>
</evidence>
<protein>
    <submittedName>
        <fullName evidence="6">LysR family transcriptional regulator</fullName>
    </submittedName>
</protein>
<keyword evidence="2" id="KW-0805">Transcription regulation</keyword>
<feature type="domain" description="HTH lysR-type" evidence="5">
    <location>
        <begin position="1"/>
        <end position="58"/>
    </location>
</feature>
<dbReference type="Pfam" id="PF00126">
    <property type="entry name" value="HTH_1"/>
    <property type="match status" value="1"/>
</dbReference>
<keyword evidence="3" id="KW-0238">DNA-binding</keyword>
<evidence type="ECO:0000259" key="5">
    <source>
        <dbReference type="PROSITE" id="PS50931"/>
    </source>
</evidence>
<evidence type="ECO:0000313" key="6">
    <source>
        <dbReference type="EMBL" id="MXO82719.1"/>
    </source>
</evidence>
<evidence type="ECO:0000256" key="1">
    <source>
        <dbReference type="ARBA" id="ARBA00009437"/>
    </source>
</evidence>
<dbReference type="InterPro" id="IPR000847">
    <property type="entry name" value="LysR_HTH_N"/>
</dbReference>
<dbReference type="GO" id="GO:0043565">
    <property type="term" value="F:sequence-specific DNA binding"/>
    <property type="evidence" value="ECO:0007669"/>
    <property type="project" value="TreeGrafter"/>
</dbReference>
<dbReference type="GO" id="GO:0010628">
    <property type="term" value="P:positive regulation of gene expression"/>
    <property type="evidence" value="ECO:0007669"/>
    <property type="project" value="TreeGrafter"/>
</dbReference>